<dbReference type="InterPro" id="IPR029787">
    <property type="entry name" value="Nucleotide_cyclase"/>
</dbReference>
<evidence type="ECO:0000256" key="2">
    <source>
        <dbReference type="ARBA" id="ARBA00034247"/>
    </source>
</evidence>
<sequence>MFNNEHNTLENEALVHFAIKEKLPVSLIEKAEYDPATLQALKNQYHNNAYALLLFSLTHELFSERQSRHYWHAIVQHHRRLTKALSRDPGVIVATLDYMNNISHCMPAAKIISEAKSLLITEAATKDALTTLYMRSVFDIALEKQCQQACKHNAPVALVLIDIDNFKQVNDSYGHISGDKVLAAIGDCITASVRETDIPARYGGEELAVIMPRTRLNTALDIAERLRSKVEATVIDNIRVTASFGVAVTTQDICDAKQLIQSADNALYQAKISGKNTVCY</sequence>
<dbReference type="Gene3D" id="3.30.70.270">
    <property type="match status" value="1"/>
</dbReference>
<dbReference type="SUPFAM" id="SSF55073">
    <property type="entry name" value="Nucleotide cyclase"/>
    <property type="match status" value="1"/>
</dbReference>
<proteinExistence type="predicted"/>
<dbReference type="EC" id="2.7.7.65" evidence="1"/>
<dbReference type="PROSITE" id="PS50887">
    <property type="entry name" value="GGDEF"/>
    <property type="match status" value="1"/>
</dbReference>
<dbReference type="NCBIfam" id="TIGR00254">
    <property type="entry name" value="GGDEF"/>
    <property type="match status" value="1"/>
</dbReference>
<name>A0ABY7VJZ8_9GAMM</name>
<dbReference type="Proteomes" id="UP001215231">
    <property type="component" value="Chromosome"/>
</dbReference>
<protein>
    <recommendedName>
        <fullName evidence="1">diguanylate cyclase</fullName>
        <ecNumber evidence="1">2.7.7.65</ecNumber>
    </recommendedName>
</protein>
<dbReference type="InterPro" id="IPR043128">
    <property type="entry name" value="Rev_trsase/Diguanyl_cyclase"/>
</dbReference>
<dbReference type="PANTHER" id="PTHR45138:SF9">
    <property type="entry name" value="DIGUANYLATE CYCLASE DGCM-RELATED"/>
    <property type="match status" value="1"/>
</dbReference>
<dbReference type="SMART" id="SM00267">
    <property type="entry name" value="GGDEF"/>
    <property type="match status" value="1"/>
</dbReference>
<accession>A0ABY7VJZ8</accession>
<dbReference type="Pfam" id="PF00990">
    <property type="entry name" value="GGDEF"/>
    <property type="match status" value="1"/>
</dbReference>
<dbReference type="InterPro" id="IPR000160">
    <property type="entry name" value="GGDEF_dom"/>
</dbReference>
<gene>
    <name evidence="4" type="ORF">H3N35_10355</name>
</gene>
<dbReference type="CDD" id="cd01949">
    <property type="entry name" value="GGDEF"/>
    <property type="match status" value="1"/>
</dbReference>
<evidence type="ECO:0000313" key="5">
    <source>
        <dbReference type="Proteomes" id="UP001215231"/>
    </source>
</evidence>
<organism evidence="4 5">
    <name type="scientific">Thalassomonas haliotis</name>
    <dbReference type="NCBI Taxonomy" id="485448"/>
    <lineage>
        <taxon>Bacteria</taxon>
        <taxon>Pseudomonadati</taxon>
        <taxon>Pseudomonadota</taxon>
        <taxon>Gammaproteobacteria</taxon>
        <taxon>Alteromonadales</taxon>
        <taxon>Colwelliaceae</taxon>
        <taxon>Thalassomonas</taxon>
    </lineage>
</organism>
<reference evidence="4 5" key="1">
    <citation type="journal article" date="2022" name="Mar. Drugs">
        <title>Bioassay-Guided Fractionation Leads to the Detection of Cholic Acid Generated by the Rare Thalassomonas sp.</title>
        <authorList>
            <person name="Pheiffer F."/>
            <person name="Schneider Y.K."/>
            <person name="Hansen E.H."/>
            <person name="Andersen J.H."/>
            <person name="Isaksson J."/>
            <person name="Busche T."/>
            <person name="R C."/>
            <person name="Kalinowski J."/>
            <person name="Zyl L.V."/>
            <person name="Trindade M."/>
        </authorList>
    </citation>
    <scope>NUCLEOTIDE SEQUENCE [LARGE SCALE GENOMIC DNA]</scope>
    <source>
        <strain evidence="4 5">A5K-61T</strain>
    </source>
</reference>
<feature type="domain" description="GGDEF" evidence="3">
    <location>
        <begin position="154"/>
        <end position="280"/>
    </location>
</feature>
<evidence type="ECO:0000259" key="3">
    <source>
        <dbReference type="PROSITE" id="PS50887"/>
    </source>
</evidence>
<evidence type="ECO:0000313" key="4">
    <source>
        <dbReference type="EMBL" id="WDE13791.1"/>
    </source>
</evidence>
<dbReference type="PANTHER" id="PTHR45138">
    <property type="entry name" value="REGULATORY COMPONENTS OF SENSORY TRANSDUCTION SYSTEM"/>
    <property type="match status" value="1"/>
</dbReference>
<keyword evidence="5" id="KW-1185">Reference proteome</keyword>
<dbReference type="InterPro" id="IPR050469">
    <property type="entry name" value="Diguanylate_Cyclase"/>
</dbReference>
<dbReference type="EMBL" id="CP059693">
    <property type="protein sequence ID" value="WDE13791.1"/>
    <property type="molecule type" value="Genomic_DNA"/>
</dbReference>
<comment type="catalytic activity">
    <reaction evidence="2">
        <text>2 GTP = 3',3'-c-di-GMP + 2 diphosphate</text>
        <dbReference type="Rhea" id="RHEA:24898"/>
        <dbReference type="ChEBI" id="CHEBI:33019"/>
        <dbReference type="ChEBI" id="CHEBI:37565"/>
        <dbReference type="ChEBI" id="CHEBI:58805"/>
        <dbReference type="EC" id="2.7.7.65"/>
    </reaction>
</comment>
<evidence type="ECO:0000256" key="1">
    <source>
        <dbReference type="ARBA" id="ARBA00012528"/>
    </source>
</evidence>
<dbReference type="RefSeq" id="WP_274054230.1">
    <property type="nucleotide sequence ID" value="NZ_CP059693.1"/>
</dbReference>